<feature type="compositionally biased region" description="Acidic residues" evidence="5">
    <location>
        <begin position="763"/>
        <end position="780"/>
    </location>
</feature>
<feature type="region of interest" description="Disordered" evidence="5">
    <location>
        <begin position="737"/>
        <end position="974"/>
    </location>
</feature>
<dbReference type="InterPro" id="IPR046341">
    <property type="entry name" value="SET_dom_sf"/>
</dbReference>
<feature type="compositionally biased region" description="Acidic residues" evidence="5">
    <location>
        <begin position="923"/>
        <end position="936"/>
    </location>
</feature>
<dbReference type="SMART" id="SM00249">
    <property type="entry name" value="PHD"/>
    <property type="match status" value="1"/>
</dbReference>
<feature type="compositionally biased region" description="Pro residues" evidence="5">
    <location>
        <begin position="136"/>
        <end position="147"/>
    </location>
</feature>
<feature type="compositionally biased region" description="Basic residues" evidence="5">
    <location>
        <begin position="1038"/>
        <end position="1049"/>
    </location>
</feature>
<feature type="region of interest" description="Disordered" evidence="5">
    <location>
        <begin position="248"/>
        <end position="347"/>
    </location>
</feature>
<feature type="compositionally biased region" description="Pro residues" evidence="5">
    <location>
        <begin position="11"/>
        <end position="21"/>
    </location>
</feature>
<keyword evidence="9" id="KW-1185">Reference proteome</keyword>
<dbReference type="PANTHER" id="PTHR46462">
    <property type="entry name" value="UPSET, ISOFORM A"/>
    <property type="match status" value="1"/>
</dbReference>
<evidence type="ECO:0008006" key="10">
    <source>
        <dbReference type="Google" id="ProtNLM"/>
    </source>
</evidence>
<feature type="compositionally biased region" description="Basic and acidic residues" evidence="5">
    <location>
        <begin position="282"/>
        <end position="303"/>
    </location>
</feature>
<feature type="compositionally biased region" description="Gly residues" evidence="5">
    <location>
        <begin position="1436"/>
        <end position="1473"/>
    </location>
</feature>
<feature type="compositionally biased region" description="Basic residues" evidence="5">
    <location>
        <begin position="313"/>
        <end position="325"/>
    </location>
</feature>
<feature type="region of interest" description="Disordered" evidence="5">
    <location>
        <begin position="64"/>
        <end position="175"/>
    </location>
</feature>
<keyword evidence="3" id="KW-0862">Zinc</keyword>
<dbReference type="EMBL" id="CP144089">
    <property type="protein sequence ID" value="WWD08182.1"/>
    <property type="molecule type" value="Genomic_DNA"/>
</dbReference>
<dbReference type="GO" id="GO:0034967">
    <property type="term" value="C:Set3 complex"/>
    <property type="evidence" value="ECO:0007669"/>
    <property type="project" value="TreeGrafter"/>
</dbReference>
<feature type="region of interest" description="Disordered" evidence="5">
    <location>
        <begin position="1339"/>
        <end position="1473"/>
    </location>
</feature>
<feature type="compositionally biased region" description="Polar residues" evidence="5">
    <location>
        <begin position="907"/>
        <end position="919"/>
    </location>
</feature>
<gene>
    <name evidence="8" type="ORF">V865_006293</name>
</gene>
<evidence type="ECO:0000256" key="5">
    <source>
        <dbReference type="SAM" id="MobiDB-lite"/>
    </source>
</evidence>
<feature type="compositionally biased region" description="Polar residues" evidence="5">
    <location>
        <begin position="1363"/>
        <end position="1383"/>
    </location>
</feature>
<dbReference type="Pfam" id="PF00856">
    <property type="entry name" value="SET"/>
    <property type="match status" value="1"/>
</dbReference>
<evidence type="ECO:0000256" key="3">
    <source>
        <dbReference type="ARBA" id="ARBA00022833"/>
    </source>
</evidence>
<feature type="compositionally biased region" description="Pro residues" evidence="5">
    <location>
        <begin position="1162"/>
        <end position="1175"/>
    </location>
</feature>
<evidence type="ECO:0000256" key="1">
    <source>
        <dbReference type="ARBA" id="ARBA00022723"/>
    </source>
</evidence>
<dbReference type="GO" id="GO:0006355">
    <property type="term" value="P:regulation of DNA-templated transcription"/>
    <property type="evidence" value="ECO:0007669"/>
    <property type="project" value="TreeGrafter"/>
</dbReference>
<protein>
    <recommendedName>
        <fullName evidence="10">SET domain-containing protein</fullName>
    </recommendedName>
</protein>
<evidence type="ECO:0000256" key="4">
    <source>
        <dbReference type="ARBA" id="ARBA00022853"/>
    </source>
</evidence>
<dbReference type="KEGG" id="ker:91105094"/>
<reference evidence="8 9" key="1">
    <citation type="submission" date="2024-01" db="EMBL/GenBank/DDBJ databases">
        <title>Comparative genomics of Cryptococcus and Kwoniella reveals pathogenesis evolution and contrasting modes of karyotype evolution via chromosome fusion or intercentromeric recombination.</title>
        <authorList>
            <person name="Coelho M.A."/>
            <person name="David-Palma M."/>
            <person name="Shea T."/>
            <person name="Bowers K."/>
            <person name="McGinley-Smith S."/>
            <person name="Mohammad A.W."/>
            <person name="Gnirke A."/>
            <person name="Yurkov A.M."/>
            <person name="Nowrousian M."/>
            <person name="Sun S."/>
            <person name="Cuomo C.A."/>
            <person name="Heitman J."/>
        </authorList>
    </citation>
    <scope>NUCLEOTIDE SEQUENCE [LARGE SCALE GENOMIC DNA]</scope>
    <source>
        <strain evidence="8 9">PYCC6329</strain>
    </source>
</reference>
<dbReference type="RefSeq" id="XP_066086149.1">
    <property type="nucleotide sequence ID" value="XM_066230052.1"/>
</dbReference>
<feature type="compositionally biased region" description="Polar residues" evidence="5">
    <location>
        <begin position="1292"/>
        <end position="1301"/>
    </location>
</feature>
<dbReference type="GeneID" id="91105094"/>
<feature type="compositionally biased region" description="Low complexity" evidence="5">
    <location>
        <begin position="1343"/>
        <end position="1358"/>
    </location>
</feature>
<dbReference type="InterPro" id="IPR001214">
    <property type="entry name" value="SET_dom"/>
</dbReference>
<dbReference type="InterPro" id="IPR001965">
    <property type="entry name" value="Znf_PHD"/>
</dbReference>
<feature type="compositionally biased region" description="Polar residues" evidence="5">
    <location>
        <begin position="834"/>
        <end position="852"/>
    </location>
</feature>
<dbReference type="Gene3D" id="2.170.270.10">
    <property type="entry name" value="SET domain"/>
    <property type="match status" value="1"/>
</dbReference>
<feature type="compositionally biased region" description="Gly residues" evidence="5">
    <location>
        <begin position="1418"/>
        <end position="1428"/>
    </location>
</feature>
<evidence type="ECO:0000256" key="2">
    <source>
        <dbReference type="ARBA" id="ARBA00022771"/>
    </source>
</evidence>
<name>A0AAX4KQT9_9TREE</name>
<proteinExistence type="predicted"/>
<dbReference type="PANTHER" id="PTHR46462:SF3">
    <property type="entry name" value="UPSET, ISOFORM A"/>
    <property type="match status" value="1"/>
</dbReference>
<feature type="compositionally biased region" description="Low complexity" evidence="5">
    <location>
        <begin position="116"/>
        <end position="135"/>
    </location>
</feature>
<feature type="region of interest" description="Disordered" evidence="5">
    <location>
        <begin position="1"/>
        <end position="23"/>
    </location>
</feature>
<feature type="domain" description="SET" evidence="7">
    <location>
        <begin position="481"/>
        <end position="610"/>
    </location>
</feature>
<dbReference type="GO" id="GO:0070210">
    <property type="term" value="C:Rpd3L-Expanded complex"/>
    <property type="evidence" value="ECO:0007669"/>
    <property type="project" value="TreeGrafter"/>
</dbReference>
<dbReference type="SMART" id="SM00317">
    <property type="entry name" value="SET"/>
    <property type="match status" value="1"/>
</dbReference>
<dbReference type="InterPro" id="IPR011011">
    <property type="entry name" value="Znf_FYVE_PHD"/>
</dbReference>
<evidence type="ECO:0000259" key="6">
    <source>
        <dbReference type="SMART" id="SM00249"/>
    </source>
</evidence>
<feature type="compositionally biased region" description="Basic and acidic residues" evidence="5">
    <location>
        <begin position="751"/>
        <end position="762"/>
    </location>
</feature>
<dbReference type="InterPro" id="IPR013083">
    <property type="entry name" value="Znf_RING/FYVE/PHD"/>
</dbReference>
<feature type="compositionally biased region" description="Pro residues" evidence="5">
    <location>
        <begin position="1407"/>
        <end position="1416"/>
    </location>
</feature>
<dbReference type="GO" id="GO:0006325">
    <property type="term" value="P:chromatin organization"/>
    <property type="evidence" value="ECO:0007669"/>
    <property type="project" value="UniProtKB-KW"/>
</dbReference>
<feature type="region of interest" description="Disordered" evidence="5">
    <location>
        <begin position="1004"/>
        <end position="1120"/>
    </location>
</feature>
<evidence type="ECO:0000313" key="9">
    <source>
        <dbReference type="Proteomes" id="UP001358614"/>
    </source>
</evidence>
<dbReference type="Gene3D" id="3.30.40.10">
    <property type="entry name" value="Zinc/RING finger domain, C3HC4 (zinc finger)"/>
    <property type="match status" value="1"/>
</dbReference>
<keyword evidence="4" id="KW-0156">Chromatin regulator</keyword>
<feature type="compositionally biased region" description="Low complexity" evidence="5">
    <location>
        <begin position="332"/>
        <end position="342"/>
    </location>
</feature>
<keyword evidence="2" id="KW-0863">Zinc-finger</keyword>
<feature type="compositionally biased region" description="Basic and acidic residues" evidence="5">
    <location>
        <begin position="264"/>
        <end position="273"/>
    </location>
</feature>
<evidence type="ECO:0000259" key="7">
    <source>
        <dbReference type="SMART" id="SM00317"/>
    </source>
</evidence>
<dbReference type="Proteomes" id="UP001358614">
    <property type="component" value="Chromosome 1"/>
</dbReference>
<dbReference type="Pfam" id="PF20826">
    <property type="entry name" value="PHD_5"/>
    <property type="match status" value="1"/>
</dbReference>
<dbReference type="SUPFAM" id="SSF82199">
    <property type="entry name" value="SET domain"/>
    <property type="match status" value="1"/>
</dbReference>
<feature type="region of interest" description="Disordered" evidence="5">
    <location>
        <begin position="1132"/>
        <end position="1313"/>
    </location>
</feature>
<evidence type="ECO:0000313" key="8">
    <source>
        <dbReference type="EMBL" id="WWD08182.1"/>
    </source>
</evidence>
<feature type="compositionally biased region" description="Low complexity" evidence="5">
    <location>
        <begin position="883"/>
        <end position="899"/>
    </location>
</feature>
<dbReference type="SUPFAM" id="SSF57903">
    <property type="entry name" value="FYVE/PHD zinc finger"/>
    <property type="match status" value="1"/>
</dbReference>
<accession>A0AAX4KQT9</accession>
<dbReference type="CDD" id="cd15550">
    <property type="entry name" value="PHD_MLL5"/>
    <property type="match status" value="1"/>
</dbReference>
<dbReference type="GO" id="GO:0008270">
    <property type="term" value="F:zinc ion binding"/>
    <property type="evidence" value="ECO:0007669"/>
    <property type="project" value="UniProtKB-KW"/>
</dbReference>
<organism evidence="8 9">
    <name type="scientific">Kwoniella europaea PYCC6329</name>
    <dbReference type="NCBI Taxonomy" id="1423913"/>
    <lineage>
        <taxon>Eukaryota</taxon>
        <taxon>Fungi</taxon>
        <taxon>Dikarya</taxon>
        <taxon>Basidiomycota</taxon>
        <taxon>Agaricomycotina</taxon>
        <taxon>Tremellomycetes</taxon>
        <taxon>Tremellales</taxon>
        <taxon>Cryptococcaceae</taxon>
        <taxon>Kwoniella</taxon>
    </lineage>
</organism>
<feature type="domain" description="Zinc finger PHD-type" evidence="6">
    <location>
        <begin position="184"/>
        <end position="229"/>
    </location>
</feature>
<keyword evidence="1" id="KW-0479">Metal-binding</keyword>
<sequence>MNASAEAGPSRPSPPRIPPPAFDAASTDIVMEDVSKPISTPVSGGEPDDAVALLLNISSAMEVPPKPESLEVVMEDQSDLVEVEKPAPPDVNSYPYTPPEDKDTNDRPTAPPPSASISNLLTSSNDNSSPSASAHPPTPTRTSPDPPVKTKGKRKRNTTSGSSRRTSSSDHPAHWLGEENTIIRCICGFTEDDGFTIQCENCGAWEHGICFGYMDAASAPEQYFCELCEPRPYDAAGARQLQMLVQNQQRQDRIAAPPEGEVSQVEKEKEKPRSKGGKTKRARTESVLDGELDKDKESGKEHSPGVMGPPASKPKRRQPGPKPRAKQNTLESSSTPGPSSSSFKEQQPILEEPEDDYFRIEPWALEYTPIKENIVRGVLARQIMRNVYKEWVDAEEEMVAAKSRAVHNPSGLPSPTETGILRLSPDNLFPPPDFHILAPPVPPIFLSGPDLESLASSTSIQIVEDAPSFLPLTYAENISKHGIYTRPTIYSVYAEEPITLGSFIGEYKGEIIDCESYRKDPINQYSSLGLPKPHVRSIGPPINLMIDARGYGNDLRFVRSGCHPNVVLRPLLWRSTESESLRLKFGLFASKDIGKKDELVLGWEWDDQHVVHSLRSIVHAAMLNDGSLASPGFSASPRIINSLSHKIDSVLTHIFGTFTACACVVPGTCALAQMGQLVEPKMMQDGLSHANERKKLRVDLGELVGAVRGWRRRELENAEMRKWRMNEGQAFDLGLSRMSSRTSEAQSQSLRSEEQSSDRADESMEQEIEVEKAAEEEDIHDGEVGVQEPETAQNVQEDTVMEEEESTPIEKPQPEPETAAEAIRESVSFPAPLASTNISPVKSPLTETQINIQPVHPISSAAPQKQMSSPAPPRTPKVERQDSSSSLSSAISSIKPPLADDMDSGSESDSTAATVPKIQSSDSDADSDIMTEDEEEMGSRLPVVRPNHESEEEEIDFRSSPAKPKPAGNARKVRRVLSPIIEASKHLNGHVDVDHDMSDDEREVHINKPKKIKLKIPDSSPKLTLSDIKKASISPGKHVGKSKRGRPKRIVSSSASENEDDVEETTVRGNTPAKKRKKLKDIRSSPKLAKSVKLEKLENVSSSSGPIHQEEEPRAVVPDQVIAPLSSAMEIDEAAIPDPEIVPSVENQPVLEDVAEEEARVPTPPPKEPTPPPPEPPKKVSLSDYLKSHKFRKESQTPVSEVPPPGPAPSKVDDVVTPEVGKNGGATFDDIPGFGNIPSTTTTTTVSPVKAEPPETPTMGGKLNLSEYLPSNKPGTPVDTPRASSYVPRNVSGGSTDYFPSQPQPATPSTALTAAATTTPSFVPRVNSSYVPRQASLTMENANGPLTPGGLTGTNSNSYIPRPNTSDESVNLGSSNSPSTQTVEMPPPLSMREIPPHTPTSTSKLPPTGPKVPPTGPRGLGTPGGLGLGSSPVSGGFRGGAPGGSGERGGGRGYPRGLWRGRGTGFRGGWRGN</sequence>